<dbReference type="AlphaFoldDB" id="A0A061IVQ1"/>
<comment type="caution">
    <text evidence="1">The sequence shown here is derived from an EMBL/GenBank/DDBJ whole genome shotgun (WGS) entry which is preliminary data.</text>
</comment>
<name>A0A061IVQ1_TRYRA</name>
<dbReference type="GO" id="GO:0032865">
    <property type="term" value="C:ERMES complex"/>
    <property type="evidence" value="ECO:0007669"/>
    <property type="project" value="InterPro"/>
</dbReference>
<evidence type="ECO:0008006" key="3">
    <source>
        <dbReference type="Google" id="ProtNLM"/>
    </source>
</evidence>
<dbReference type="EMBL" id="AUPL01005558">
    <property type="protein sequence ID" value="ESL06764.1"/>
    <property type="molecule type" value="Genomic_DNA"/>
</dbReference>
<protein>
    <recommendedName>
        <fullName evidence="3">SMP-LTD domain-containing protein</fullName>
    </recommendedName>
</protein>
<dbReference type="OrthoDB" id="17927at2759"/>
<dbReference type="PANTHER" id="PTHR28185:SF1">
    <property type="entry name" value="MITOCHONDRIAL DISTRIBUTION AND MORPHOLOGY PROTEIN 34"/>
    <property type="match status" value="1"/>
</dbReference>
<reference evidence="1 2" key="1">
    <citation type="submission" date="2013-07" db="EMBL/GenBank/DDBJ databases">
        <authorList>
            <person name="Stoco P.H."/>
            <person name="Wagner G."/>
            <person name="Gerber A."/>
            <person name="Zaha A."/>
            <person name="Thompson C."/>
            <person name="Bartholomeu D.C."/>
            <person name="Luckemeyer D.D."/>
            <person name="Bahia D."/>
            <person name="Loreto E."/>
            <person name="Prestes E.B."/>
            <person name="Lima F.M."/>
            <person name="Rodrigues-Luiz G."/>
            <person name="Vallejo G.A."/>
            <person name="Filho J.F."/>
            <person name="Monteiro K.M."/>
            <person name="Tyler K.M."/>
            <person name="de Almeida L.G."/>
            <person name="Ortiz M.F."/>
            <person name="Siervo M.A."/>
            <person name="de Moraes M.H."/>
            <person name="Cunha O.L."/>
            <person name="Mendonca-Neto R."/>
            <person name="Silva R."/>
            <person name="Teixeira S.M."/>
            <person name="Murta S.M."/>
            <person name="Sincero T.C."/>
            <person name="Mendes T.A."/>
            <person name="Urmenyi T.P."/>
            <person name="Silva V.G."/>
            <person name="da Rocha W.D."/>
            <person name="Andersson B."/>
            <person name="Romanha A.J."/>
            <person name="Steindel M."/>
            <person name="de Vasconcelos A.T."/>
            <person name="Grisard E.C."/>
        </authorList>
    </citation>
    <scope>NUCLEOTIDE SEQUENCE [LARGE SCALE GENOMIC DNA]</scope>
    <source>
        <strain evidence="1 2">SC58</strain>
    </source>
</reference>
<proteinExistence type="predicted"/>
<organism evidence="1 2">
    <name type="scientific">Trypanosoma rangeli SC58</name>
    <dbReference type="NCBI Taxonomy" id="429131"/>
    <lineage>
        <taxon>Eukaryota</taxon>
        <taxon>Discoba</taxon>
        <taxon>Euglenozoa</taxon>
        <taxon>Kinetoplastea</taxon>
        <taxon>Metakinetoplastina</taxon>
        <taxon>Trypanosomatida</taxon>
        <taxon>Trypanosomatidae</taxon>
        <taxon>Trypanosoma</taxon>
        <taxon>Herpetosoma</taxon>
    </lineage>
</organism>
<dbReference type="InterPro" id="IPR027536">
    <property type="entry name" value="MDM34"/>
</dbReference>
<dbReference type="Proteomes" id="UP000031737">
    <property type="component" value="Unassembled WGS sequence"/>
</dbReference>
<dbReference type="GO" id="GO:0007005">
    <property type="term" value="P:mitochondrion organization"/>
    <property type="evidence" value="ECO:0007669"/>
    <property type="project" value="InterPro"/>
</dbReference>
<gene>
    <name evidence="1" type="ORF">TRSC58_05558</name>
</gene>
<keyword evidence="2" id="KW-1185">Reference proteome</keyword>
<sequence length="298" mass="32873">MLQWEWPKTWPTESKEVIRVSIEQAIRKAMSGGANAQLRGTVIVDELNLGSVAPEIALNGIRELSAEHTAIIVKVRYRGDFSVRLRGLEINLDTVGAGTEESDANFALPFFCPFEMTLQDIYIDGMVSIELFQELEENPQWEQASSLTLHAELTPRVVKNKVRLPSHSTRLTGMNGRLGYGVLLAGGGRRGMRPPGVLDAHETSTSSLETDIVADNVLKSSMQARCGAPSFVDIFAKKVMVKRRMMKVQLFGDPLKNFRVISNFSTVPGANSKVDGTVRMLIRPAIEALMEEGIVFAI</sequence>
<evidence type="ECO:0000313" key="2">
    <source>
        <dbReference type="Proteomes" id="UP000031737"/>
    </source>
</evidence>
<dbReference type="PANTHER" id="PTHR28185">
    <property type="entry name" value="MITOCHONDRIAL DISTRIBUTION AND MORPHOLOGY PROTEIN 34"/>
    <property type="match status" value="1"/>
</dbReference>
<evidence type="ECO:0000313" key="1">
    <source>
        <dbReference type="EMBL" id="ESL06764.1"/>
    </source>
</evidence>
<dbReference type="VEuPathDB" id="TriTrypDB:TRSC58_05558"/>
<accession>A0A061IVQ1</accession>